<dbReference type="Pfam" id="PF17390">
    <property type="entry name" value="Bac_rhamnosid_C"/>
    <property type="match status" value="1"/>
</dbReference>
<organism evidence="3 4">
    <name type="scientific">Candidatus Blautia faecigallinarum</name>
    <dbReference type="NCBI Taxonomy" id="2838488"/>
    <lineage>
        <taxon>Bacteria</taxon>
        <taxon>Bacillati</taxon>
        <taxon>Bacillota</taxon>
        <taxon>Clostridia</taxon>
        <taxon>Lachnospirales</taxon>
        <taxon>Lachnospiraceae</taxon>
        <taxon>Blautia</taxon>
    </lineage>
</organism>
<evidence type="ECO:0000259" key="1">
    <source>
        <dbReference type="Pfam" id="PF17389"/>
    </source>
</evidence>
<dbReference type="SUPFAM" id="SSF48208">
    <property type="entry name" value="Six-hairpin glycosidases"/>
    <property type="match status" value="1"/>
</dbReference>
<dbReference type="EMBL" id="DXBU01000067">
    <property type="protein sequence ID" value="HIZ22136.1"/>
    <property type="molecule type" value="Genomic_DNA"/>
</dbReference>
<evidence type="ECO:0000313" key="3">
    <source>
        <dbReference type="EMBL" id="HIZ22136.1"/>
    </source>
</evidence>
<accession>A0A9D2DS49</accession>
<dbReference type="Proteomes" id="UP000824041">
    <property type="component" value="Unassembled WGS sequence"/>
</dbReference>
<feature type="domain" description="Alpha-L-rhamnosidase six-hairpin glycosidase" evidence="1">
    <location>
        <begin position="369"/>
        <end position="527"/>
    </location>
</feature>
<sequence>MKFEFQKARPVWGENLTRTYNQHLGFRTDVVLEKETEICIVLAARTYYRLYINGKRKAHGPARAAKGHCRMDVIRVQASGRVKIAAEVIAYDKDVKYCNDNTMEPGLFAAEVYIQKEDGSYESAACTGTGDFRYTELLYREPMAELMSHCRGILEHYRLTENWDRWRTEDYSGWPAPVPVKEKVIFLKRRAPYTQYRRIPGLELEQVRTLVPAKEKKEDPLHKLAQMINPSWYEKLEEKNLFVEELLGEEERGFHRSWEREQEEIRVWDCDPPAAFVFSMPRSELGFVQIRIETEKPAVVDLINSDKKSRRGTVDGNTYAVRYELEGGKYELCTFEPMLVKYLKVVIRTEGKVCFHVPEIIDDTYPDKRLCTFSCSDGALNKIYEGARHTLRLNTLDIFMDCPQRERGGWLCDAQFTAPGAWQMLGDLQVEKDFIENFMCTDPADYKEAFFPEVYPGAARLEKSPGIESWSFWLLTQLYDYYQRSGDREFVDRCYERIRPFLDAVAGHIGESGLFENFDILFVDWSLSNRDFCLKPISIPVNCLIVRAYECMGELYGERRWTELGTKVRGRIQEVMEQTGWDSDGYRYEKGRFLGNGCRTESGLALELWCGFHREDPEVIRAFTETMGTAPKHRPDPNIGRSNLFIGLMIRFEVLAKLGKIDTLVGELKDVYLPQLLNGQGTLYEGIHEENGCHGFNANAGALLVNEVLGLGQPRQLTRTVRIAPHPGELLWAQGTALCCDGSISFAWTADQDRHILDMELSLPKGWTPEICLPFELSGWTVLLNGADARKQ</sequence>
<dbReference type="InterPro" id="IPR012341">
    <property type="entry name" value="6hp_glycosidase-like_sf"/>
</dbReference>
<evidence type="ECO:0000313" key="4">
    <source>
        <dbReference type="Proteomes" id="UP000824041"/>
    </source>
</evidence>
<dbReference type="InterPro" id="IPR035396">
    <property type="entry name" value="Bac_rhamnosid6H"/>
</dbReference>
<dbReference type="Gene3D" id="2.60.420.10">
    <property type="entry name" value="Maltose phosphorylase, domain 3"/>
    <property type="match status" value="1"/>
</dbReference>
<dbReference type="PANTHER" id="PTHR34987:SF6">
    <property type="entry name" value="ALPHA-L-RHAMNOSIDASE SIX-HAIRPIN GLYCOSIDASE DOMAIN-CONTAINING PROTEIN"/>
    <property type="match status" value="1"/>
</dbReference>
<dbReference type="Pfam" id="PF17389">
    <property type="entry name" value="Bac_rhamnosid6H"/>
    <property type="match status" value="1"/>
</dbReference>
<dbReference type="AlphaFoldDB" id="A0A9D2DS49"/>
<protein>
    <recommendedName>
        <fullName evidence="5">Alpha-L-rhamnosidase six-hairpin glycosidase domain-containing protein</fullName>
    </recommendedName>
</protein>
<reference evidence="3" key="1">
    <citation type="journal article" date="2021" name="PeerJ">
        <title>Extensive microbial diversity within the chicken gut microbiome revealed by metagenomics and culture.</title>
        <authorList>
            <person name="Gilroy R."/>
            <person name="Ravi A."/>
            <person name="Getino M."/>
            <person name="Pursley I."/>
            <person name="Horton D.L."/>
            <person name="Alikhan N.F."/>
            <person name="Baker D."/>
            <person name="Gharbi K."/>
            <person name="Hall N."/>
            <person name="Watson M."/>
            <person name="Adriaenssens E.M."/>
            <person name="Foster-Nyarko E."/>
            <person name="Jarju S."/>
            <person name="Secka A."/>
            <person name="Antonio M."/>
            <person name="Oren A."/>
            <person name="Chaudhuri R.R."/>
            <person name="La Ragione R."/>
            <person name="Hildebrand F."/>
            <person name="Pallen M.J."/>
        </authorList>
    </citation>
    <scope>NUCLEOTIDE SEQUENCE</scope>
    <source>
        <strain evidence="3">14324</strain>
    </source>
</reference>
<dbReference type="Gene3D" id="2.60.120.260">
    <property type="entry name" value="Galactose-binding domain-like"/>
    <property type="match status" value="1"/>
</dbReference>
<dbReference type="PANTHER" id="PTHR34987">
    <property type="entry name" value="C, PUTATIVE (AFU_ORTHOLOGUE AFUA_3G02880)-RELATED"/>
    <property type="match status" value="1"/>
</dbReference>
<comment type="caution">
    <text evidence="3">The sequence shown here is derived from an EMBL/GenBank/DDBJ whole genome shotgun (WGS) entry which is preliminary data.</text>
</comment>
<feature type="domain" description="Alpha-L-rhamnosidase C-terminal" evidence="2">
    <location>
        <begin position="719"/>
        <end position="774"/>
    </location>
</feature>
<dbReference type="GO" id="GO:0005975">
    <property type="term" value="P:carbohydrate metabolic process"/>
    <property type="evidence" value="ECO:0007669"/>
    <property type="project" value="InterPro"/>
</dbReference>
<dbReference type="Gene3D" id="1.50.10.10">
    <property type="match status" value="1"/>
</dbReference>
<evidence type="ECO:0000259" key="2">
    <source>
        <dbReference type="Pfam" id="PF17390"/>
    </source>
</evidence>
<name>A0A9D2DS49_9FIRM</name>
<reference evidence="3" key="2">
    <citation type="submission" date="2021-04" db="EMBL/GenBank/DDBJ databases">
        <authorList>
            <person name="Gilroy R."/>
        </authorList>
    </citation>
    <scope>NUCLEOTIDE SEQUENCE</scope>
    <source>
        <strain evidence="3">14324</strain>
    </source>
</reference>
<dbReference type="InterPro" id="IPR035398">
    <property type="entry name" value="Bac_rhamnosid_C"/>
</dbReference>
<gene>
    <name evidence="3" type="ORF">IAA21_04965</name>
</gene>
<proteinExistence type="predicted"/>
<dbReference type="InterPro" id="IPR008928">
    <property type="entry name" value="6-hairpin_glycosidase_sf"/>
</dbReference>
<evidence type="ECO:0008006" key="5">
    <source>
        <dbReference type="Google" id="ProtNLM"/>
    </source>
</evidence>